<name>A0A3B0TR00_9ZZZZ</name>
<dbReference type="InterPro" id="IPR038444">
    <property type="entry name" value="DUF465_sf"/>
</dbReference>
<organism evidence="1">
    <name type="scientific">hydrothermal vent metagenome</name>
    <dbReference type="NCBI Taxonomy" id="652676"/>
    <lineage>
        <taxon>unclassified sequences</taxon>
        <taxon>metagenomes</taxon>
        <taxon>ecological metagenomes</taxon>
    </lineage>
</organism>
<gene>
    <name evidence="1" type="ORF">MNBD_ALPHA12-54</name>
</gene>
<reference evidence="1" key="1">
    <citation type="submission" date="2018-06" db="EMBL/GenBank/DDBJ databases">
        <authorList>
            <person name="Zhirakovskaya E."/>
        </authorList>
    </citation>
    <scope>NUCLEOTIDE SEQUENCE</scope>
</reference>
<accession>A0A3B0TR00</accession>
<protein>
    <recommendedName>
        <fullName evidence="2">DUF465 domain-containing protein</fullName>
    </recommendedName>
</protein>
<evidence type="ECO:0008006" key="2">
    <source>
        <dbReference type="Google" id="ProtNLM"/>
    </source>
</evidence>
<proteinExistence type="predicted"/>
<sequence length="71" mass="8078">MLSLSEEQTARLGLELATIRQEHADMDAAIHALTSTHKADPMLLLRFKKRKLALKDRMIELEKLLLPDIIA</sequence>
<dbReference type="Pfam" id="PF04325">
    <property type="entry name" value="DUF465"/>
    <property type="match status" value="1"/>
</dbReference>
<evidence type="ECO:0000313" key="1">
    <source>
        <dbReference type="EMBL" id="VAW15827.1"/>
    </source>
</evidence>
<dbReference type="InterPro" id="IPR007420">
    <property type="entry name" value="DUF465"/>
</dbReference>
<dbReference type="AlphaFoldDB" id="A0A3B0TR00"/>
<dbReference type="Gene3D" id="6.10.280.50">
    <property type="match status" value="1"/>
</dbReference>
<dbReference type="EMBL" id="UOEO01000039">
    <property type="protein sequence ID" value="VAW15827.1"/>
    <property type="molecule type" value="Genomic_DNA"/>
</dbReference>